<protein>
    <recommendedName>
        <fullName evidence="2">GspD-like N0 domain-containing protein</fullName>
    </recommendedName>
</protein>
<feature type="chain" id="PRO_5028484024" description="GspD-like N0 domain-containing protein" evidence="1">
    <location>
        <begin position="18"/>
        <end position="97"/>
    </location>
</feature>
<feature type="signal peptide" evidence="1">
    <location>
        <begin position="1"/>
        <end position="17"/>
    </location>
</feature>
<feature type="domain" description="GspD-like N0" evidence="2">
    <location>
        <begin position="20"/>
        <end position="82"/>
    </location>
</feature>
<dbReference type="Gene3D" id="3.55.50.30">
    <property type="match status" value="1"/>
</dbReference>
<reference evidence="3" key="1">
    <citation type="journal article" date="2018" name="Genome Biol.">
        <title>SKESA: strategic k-mer extension for scrupulous assemblies.</title>
        <authorList>
            <person name="Souvorov A."/>
            <person name="Agarwala R."/>
            <person name="Lipman D.J."/>
        </authorList>
    </citation>
    <scope>NUCLEOTIDE SEQUENCE</scope>
    <source>
        <strain evidence="3">MA.CK_97/00002312</strain>
    </source>
</reference>
<evidence type="ECO:0000259" key="2">
    <source>
        <dbReference type="Pfam" id="PF21305"/>
    </source>
</evidence>
<accession>A0A744ENG7</accession>
<dbReference type="InterPro" id="IPR049371">
    <property type="entry name" value="GspD-like_N0"/>
</dbReference>
<dbReference type="EMBL" id="DAAUQT010000032">
    <property type="protein sequence ID" value="HAF2502845.1"/>
    <property type="molecule type" value="Genomic_DNA"/>
</dbReference>
<gene>
    <name evidence="3" type="ORF">G9F00_004750</name>
</gene>
<keyword evidence="1" id="KW-0732">Signal</keyword>
<reference evidence="3" key="2">
    <citation type="submission" date="2020-02" db="EMBL/GenBank/DDBJ databases">
        <authorList>
            <consortium name="NCBI Pathogen Detection Project"/>
        </authorList>
    </citation>
    <scope>NUCLEOTIDE SEQUENCE</scope>
    <source>
        <strain evidence="3">MA.CK_97/00002312</strain>
    </source>
</reference>
<evidence type="ECO:0000256" key="1">
    <source>
        <dbReference type="SAM" id="SignalP"/>
    </source>
</evidence>
<name>A0A744ENG7_SALER</name>
<evidence type="ECO:0000313" key="3">
    <source>
        <dbReference type="EMBL" id="HAF2502845.1"/>
    </source>
</evidence>
<proteinExistence type="predicted"/>
<dbReference type="Pfam" id="PF21305">
    <property type="entry name" value="type_II_gspD_N0"/>
    <property type="match status" value="1"/>
</dbReference>
<comment type="caution">
    <text evidence="3">The sequence shown here is derived from an EMBL/GenBank/DDBJ whole genome shotgun (WGS) entry which is preliminary data.</text>
</comment>
<dbReference type="AlphaFoldDB" id="A0A744ENG7"/>
<organism evidence="3">
    <name type="scientific">Salmonella enterica</name>
    <name type="common">Salmonella choleraesuis</name>
    <dbReference type="NCBI Taxonomy" id="28901"/>
    <lineage>
        <taxon>Bacteria</taxon>
        <taxon>Pseudomonadati</taxon>
        <taxon>Pseudomonadota</taxon>
        <taxon>Gammaproteobacteria</taxon>
        <taxon>Enterobacterales</taxon>
        <taxon>Enterobacteriaceae</taxon>
        <taxon>Salmonella</taxon>
    </lineage>
</organism>
<sequence length="97" mass="10581">MRVVLFLLLSFSWSVSAEVLNLNNVPVRDFIEWYSVRTGQAIIVPPLVTGTVTVFNYRVEDDGIKALFDSVMLGLGYGVLPGNPALIVSLDVSAPLN</sequence>